<dbReference type="PROSITE" id="PS50850">
    <property type="entry name" value="MFS"/>
    <property type="match status" value="1"/>
</dbReference>
<evidence type="ECO:0000313" key="9">
    <source>
        <dbReference type="EMBL" id="KAF7337175.1"/>
    </source>
</evidence>
<dbReference type="InterPro" id="IPR011701">
    <property type="entry name" value="MFS"/>
</dbReference>
<proteinExistence type="predicted"/>
<evidence type="ECO:0000256" key="5">
    <source>
        <dbReference type="ARBA" id="ARBA00023136"/>
    </source>
</evidence>
<evidence type="ECO:0000256" key="6">
    <source>
        <dbReference type="SAM" id="MobiDB-lite"/>
    </source>
</evidence>
<keyword evidence="5 7" id="KW-0472">Membrane</keyword>
<keyword evidence="2" id="KW-0813">Transport</keyword>
<protein>
    <submittedName>
        <fullName evidence="9">MFS domain-containing protein</fullName>
    </submittedName>
</protein>
<evidence type="ECO:0000313" key="10">
    <source>
        <dbReference type="Proteomes" id="UP000620124"/>
    </source>
</evidence>
<feature type="transmembrane region" description="Helical" evidence="7">
    <location>
        <begin position="108"/>
        <end position="133"/>
    </location>
</feature>
<organism evidence="9 10">
    <name type="scientific">Mycena venus</name>
    <dbReference type="NCBI Taxonomy" id="2733690"/>
    <lineage>
        <taxon>Eukaryota</taxon>
        <taxon>Fungi</taxon>
        <taxon>Dikarya</taxon>
        <taxon>Basidiomycota</taxon>
        <taxon>Agaricomycotina</taxon>
        <taxon>Agaricomycetes</taxon>
        <taxon>Agaricomycetidae</taxon>
        <taxon>Agaricales</taxon>
        <taxon>Marasmiineae</taxon>
        <taxon>Mycenaceae</taxon>
        <taxon>Mycena</taxon>
    </lineage>
</organism>
<reference evidence="9" key="1">
    <citation type="submission" date="2020-05" db="EMBL/GenBank/DDBJ databases">
        <title>Mycena genomes resolve the evolution of fungal bioluminescence.</title>
        <authorList>
            <person name="Tsai I.J."/>
        </authorList>
    </citation>
    <scope>NUCLEOTIDE SEQUENCE</scope>
    <source>
        <strain evidence="9">CCC161011</strain>
    </source>
</reference>
<name>A0A8H6XAX8_9AGAR</name>
<dbReference type="EMBL" id="JACAZI010000022">
    <property type="protein sequence ID" value="KAF7337175.1"/>
    <property type="molecule type" value="Genomic_DNA"/>
</dbReference>
<feature type="transmembrane region" description="Helical" evidence="7">
    <location>
        <begin position="375"/>
        <end position="394"/>
    </location>
</feature>
<feature type="domain" description="Major facilitator superfamily (MFS) profile" evidence="8">
    <location>
        <begin position="35"/>
        <end position="515"/>
    </location>
</feature>
<dbReference type="Gene3D" id="1.20.1250.20">
    <property type="entry name" value="MFS general substrate transporter like domains"/>
    <property type="match status" value="1"/>
</dbReference>
<dbReference type="SUPFAM" id="SSF103473">
    <property type="entry name" value="MFS general substrate transporter"/>
    <property type="match status" value="1"/>
</dbReference>
<feature type="transmembrane region" description="Helical" evidence="7">
    <location>
        <begin position="36"/>
        <end position="56"/>
    </location>
</feature>
<evidence type="ECO:0000256" key="2">
    <source>
        <dbReference type="ARBA" id="ARBA00022448"/>
    </source>
</evidence>
<dbReference type="PANTHER" id="PTHR23504:SF15">
    <property type="entry name" value="MAJOR FACILITATOR SUPERFAMILY (MFS) PROFILE DOMAIN-CONTAINING PROTEIN"/>
    <property type="match status" value="1"/>
</dbReference>
<dbReference type="OrthoDB" id="419616at2759"/>
<keyword evidence="10" id="KW-1185">Reference proteome</keyword>
<dbReference type="GO" id="GO:0016020">
    <property type="term" value="C:membrane"/>
    <property type="evidence" value="ECO:0007669"/>
    <property type="project" value="UniProtKB-SubCell"/>
</dbReference>
<keyword evidence="3 7" id="KW-0812">Transmembrane</keyword>
<accession>A0A8H6XAX8</accession>
<evidence type="ECO:0000256" key="3">
    <source>
        <dbReference type="ARBA" id="ARBA00022692"/>
    </source>
</evidence>
<dbReference type="AlphaFoldDB" id="A0A8H6XAX8"/>
<comment type="caution">
    <text evidence="9">The sequence shown here is derived from an EMBL/GenBank/DDBJ whole genome shotgun (WGS) entry which is preliminary data.</text>
</comment>
<keyword evidence="4 7" id="KW-1133">Transmembrane helix</keyword>
<comment type="subcellular location">
    <subcellularLocation>
        <location evidence="1">Membrane</location>
        <topology evidence="1">Multi-pass membrane protein</topology>
    </subcellularLocation>
</comment>
<feature type="region of interest" description="Disordered" evidence="6">
    <location>
        <begin position="1"/>
        <end position="26"/>
    </location>
</feature>
<feature type="transmembrane region" description="Helical" evidence="7">
    <location>
        <begin position="229"/>
        <end position="251"/>
    </location>
</feature>
<gene>
    <name evidence="9" type="ORF">MVEN_02155600</name>
</gene>
<sequence length="515" mass="55283">MLDEEAPARSQSEAETRSQPHDNAATKRTPIPKFQLFILLLIQFAEPMTALVIYPFVVQFVRDTGITGGDETKTGFYAGLLESSFFLAECLTVYQFGRLSDIYGRRPVLLLAPLGLGTAMLGFGLSKIFWMLLGFRCFQGMFNGSLGVAKTAMNEASAQNAFNRPSFMHTPQISDPTNVADVFSFLQLMWSLGSTTRRVSPFIGGVLANPAVKWPGTLGKIGLLRNHPYFLPCAVAASVAFASFALAFLGLRETLPSAVERPKKAKNTAPTETDPLLPASENAVPAAANPDTVPPLRELLTRNVRIALLNHVLLSFCDMAHDSMVPLVFSTPISLGGLGLEPYDIGLIMGLCGISNAIVQVVLGGWIIRYFGPRRVFIGAFCAFGLIFSAYPLLNILARCAGRVDAAVLVVLVCQLSGSFIVYFSFAATMLFIMDSAPNRASVGSVTGLSQMVGTVARSVAPSIASSLFALSAKTQPRGRVLGVYRARRRSLLRGALLVEASPSSAVGCHGVVRC</sequence>
<evidence type="ECO:0000256" key="4">
    <source>
        <dbReference type="ARBA" id="ARBA00022989"/>
    </source>
</evidence>
<feature type="transmembrane region" description="Helical" evidence="7">
    <location>
        <begin position="406"/>
        <end position="433"/>
    </location>
</feature>
<dbReference type="GO" id="GO:0022857">
    <property type="term" value="F:transmembrane transporter activity"/>
    <property type="evidence" value="ECO:0007669"/>
    <property type="project" value="InterPro"/>
</dbReference>
<evidence type="ECO:0000259" key="8">
    <source>
        <dbReference type="PROSITE" id="PS50850"/>
    </source>
</evidence>
<dbReference type="Pfam" id="PF07690">
    <property type="entry name" value="MFS_1"/>
    <property type="match status" value="1"/>
</dbReference>
<feature type="transmembrane region" description="Helical" evidence="7">
    <location>
        <begin position="345"/>
        <end position="368"/>
    </location>
</feature>
<dbReference type="Proteomes" id="UP000620124">
    <property type="component" value="Unassembled WGS sequence"/>
</dbReference>
<dbReference type="PANTHER" id="PTHR23504">
    <property type="entry name" value="MAJOR FACILITATOR SUPERFAMILY DOMAIN-CONTAINING PROTEIN 10"/>
    <property type="match status" value="1"/>
</dbReference>
<evidence type="ECO:0000256" key="7">
    <source>
        <dbReference type="SAM" id="Phobius"/>
    </source>
</evidence>
<evidence type="ECO:0000256" key="1">
    <source>
        <dbReference type="ARBA" id="ARBA00004141"/>
    </source>
</evidence>
<dbReference type="InterPro" id="IPR036259">
    <property type="entry name" value="MFS_trans_sf"/>
</dbReference>
<dbReference type="InterPro" id="IPR020846">
    <property type="entry name" value="MFS_dom"/>
</dbReference>